<keyword evidence="2" id="KW-0732">Signal</keyword>
<dbReference type="AlphaFoldDB" id="A0A5C0B0A4"/>
<dbReference type="SUPFAM" id="SSF53850">
    <property type="entry name" value="Periplasmic binding protein-like II"/>
    <property type="match status" value="1"/>
</dbReference>
<feature type="signal peptide" evidence="2">
    <location>
        <begin position="1"/>
        <end position="38"/>
    </location>
</feature>
<dbReference type="Gene3D" id="3.40.190.10">
    <property type="entry name" value="Periplasmic binding protein-like II"/>
    <property type="match status" value="1"/>
</dbReference>
<sequence>MKKIALAFSPQTANRLRAATLAAVCATAGFAASAPALAQTTDWPTKNVTIVVPFPPGGSTDAVGRVMAQGLQTQLGQTFLIDNRPGATGTIGAASVKRAAPDGYTLLFASLGPFVISPHLIKGVAYDATKDFDYISVPVQAPNVLVASPKQTAQTVADVIAELKKRPGAVSFASSGNGSSDHLSAELFWQQTGTQGLHVPYKGGGPAVNDLLGSQVDFSFQNVNTVIAHLRAKSLRPIAVTGHTRSPVLPDVPTLAEVGVQGAEIYSWQGFAAPKGLPPAVLKKISDATIATFRDPAIAKRMTDQGLEIVANTPEEMTAFQSKESARWKQLIETRKITAD</sequence>
<feature type="chain" id="PRO_5023109256" evidence="2">
    <location>
        <begin position="39"/>
        <end position="340"/>
    </location>
</feature>
<dbReference type="InterPro" id="IPR042100">
    <property type="entry name" value="Bug_dom1"/>
</dbReference>
<reference evidence="3 4" key="1">
    <citation type="submission" date="2019-08" db="EMBL/GenBank/DDBJ databases">
        <title>Amphibian skin-associated Pigmentiphaga: genome sequence and occurrence across geography and hosts.</title>
        <authorList>
            <person name="Bletz M.C."/>
            <person name="Bunk B."/>
            <person name="Sproeer C."/>
            <person name="Biwer P."/>
            <person name="Reiter S."/>
            <person name="Rabemananjara F.C.E."/>
            <person name="Schulz S."/>
            <person name="Overmann J."/>
            <person name="Vences M."/>
        </authorList>
    </citation>
    <scope>NUCLEOTIDE SEQUENCE [LARGE SCALE GENOMIC DNA]</scope>
    <source>
        <strain evidence="3 4">Mada1488</strain>
    </source>
</reference>
<evidence type="ECO:0000313" key="3">
    <source>
        <dbReference type="EMBL" id="QEI07386.1"/>
    </source>
</evidence>
<dbReference type="OrthoDB" id="8678477at2"/>
<evidence type="ECO:0000256" key="1">
    <source>
        <dbReference type="ARBA" id="ARBA00006987"/>
    </source>
</evidence>
<dbReference type="EMBL" id="CP043046">
    <property type="protein sequence ID" value="QEI07386.1"/>
    <property type="molecule type" value="Genomic_DNA"/>
</dbReference>
<name>A0A5C0B0A4_9BURK</name>
<dbReference type="KEGG" id="pacr:FXN63_17200"/>
<comment type="similarity">
    <text evidence="1">Belongs to the UPF0065 (bug) family.</text>
</comment>
<keyword evidence="4" id="KW-1185">Reference proteome</keyword>
<accession>A0A5C0B0A4</accession>
<dbReference type="PIRSF" id="PIRSF017082">
    <property type="entry name" value="YflP"/>
    <property type="match status" value="1"/>
</dbReference>
<dbReference type="RefSeq" id="WP_148816433.1">
    <property type="nucleotide sequence ID" value="NZ_CP043046.1"/>
</dbReference>
<dbReference type="CDD" id="cd07012">
    <property type="entry name" value="PBP2_Bug_TTT"/>
    <property type="match status" value="1"/>
</dbReference>
<dbReference type="PANTHER" id="PTHR42928:SF5">
    <property type="entry name" value="BLR1237 PROTEIN"/>
    <property type="match status" value="1"/>
</dbReference>
<gene>
    <name evidence="3" type="ORF">FXN63_17200</name>
</gene>
<dbReference type="Proteomes" id="UP000325161">
    <property type="component" value="Chromosome"/>
</dbReference>
<organism evidence="3 4">
    <name type="scientific">Pigmentiphaga aceris</name>
    <dbReference type="NCBI Taxonomy" id="1940612"/>
    <lineage>
        <taxon>Bacteria</taxon>
        <taxon>Pseudomonadati</taxon>
        <taxon>Pseudomonadota</taxon>
        <taxon>Betaproteobacteria</taxon>
        <taxon>Burkholderiales</taxon>
        <taxon>Alcaligenaceae</taxon>
        <taxon>Pigmentiphaga</taxon>
    </lineage>
</organism>
<dbReference type="PANTHER" id="PTHR42928">
    <property type="entry name" value="TRICARBOXYLATE-BINDING PROTEIN"/>
    <property type="match status" value="1"/>
</dbReference>
<evidence type="ECO:0000256" key="2">
    <source>
        <dbReference type="SAM" id="SignalP"/>
    </source>
</evidence>
<evidence type="ECO:0000313" key="4">
    <source>
        <dbReference type="Proteomes" id="UP000325161"/>
    </source>
</evidence>
<protein>
    <submittedName>
        <fullName evidence="3">Tripartite tricarboxylate transporter substrate binding protein</fullName>
    </submittedName>
</protein>
<proteinExistence type="inferred from homology"/>
<dbReference type="Gene3D" id="3.40.190.150">
    <property type="entry name" value="Bordetella uptake gene, domain 1"/>
    <property type="match status" value="1"/>
</dbReference>
<dbReference type="InterPro" id="IPR005064">
    <property type="entry name" value="BUG"/>
</dbReference>
<dbReference type="Pfam" id="PF03401">
    <property type="entry name" value="TctC"/>
    <property type="match status" value="1"/>
</dbReference>